<evidence type="ECO:0000313" key="8">
    <source>
        <dbReference type="EMBL" id="MBC5707169.1"/>
    </source>
</evidence>
<dbReference type="PANTHER" id="PTHR30461:SF23">
    <property type="entry name" value="DNA RECOMBINASE-RELATED"/>
    <property type="match status" value="1"/>
</dbReference>
<evidence type="ECO:0000256" key="4">
    <source>
        <dbReference type="PROSITE-ProRule" id="PRU10137"/>
    </source>
</evidence>
<evidence type="ECO:0000256" key="2">
    <source>
        <dbReference type="ARBA" id="ARBA00023125"/>
    </source>
</evidence>
<keyword evidence="5" id="KW-0175">Coiled coil</keyword>
<dbReference type="InterPro" id="IPR036162">
    <property type="entry name" value="Resolvase-like_N_sf"/>
</dbReference>
<dbReference type="InterPro" id="IPR011109">
    <property type="entry name" value="DNA_bind_recombinase_dom"/>
</dbReference>
<dbReference type="InterPro" id="IPR006119">
    <property type="entry name" value="Resolv_N"/>
</dbReference>
<keyword evidence="9" id="KW-1185">Reference proteome</keyword>
<reference evidence="8 9" key="1">
    <citation type="submission" date="2020-08" db="EMBL/GenBank/DDBJ databases">
        <title>Genome public.</title>
        <authorList>
            <person name="Liu C."/>
            <person name="Sun Q."/>
        </authorList>
    </citation>
    <scope>NUCLEOTIDE SEQUENCE [LARGE SCALE GENOMIC DNA]</scope>
    <source>
        <strain evidence="8 9">NSJ-66</strain>
    </source>
</reference>
<evidence type="ECO:0000256" key="3">
    <source>
        <dbReference type="ARBA" id="ARBA00023172"/>
    </source>
</evidence>
<dbReference type="Proteomes" id="UP000634672">
    <property type="component" value="Unassembled WGS sequence"/>
</dbReference>
<dbReference type="Pfam" id="PF00239">
    <property type="entry name" value="Resolvase"/>
    <property type="match status" value="1"/>
</dbReference>
<dbReference type="InterPro" id="IPR025827">
    <property type="entry name" value="Zn_ribbon_recom_dom"/>
</dbReference>
<dbReference type="Gene3D" id="3.90.1750.20">
    <property type="entry name" value="Putative Large Serine Recombinase, Chain B, Domain 2"/>
    <property type="match status" value="1"/>
</dbReference>
<feature type="domain" description="Recombinase" evidence="7">
    <location>
        <begin position="162"/>
        <end position="270"/>
    </location>
</feature>
<dbReference type="InterPro" id="IPR050639">
    <property type="entry name" value="SSR_resolvase"/>
</dbReference>
<sequence>MDKKKMRCAIYIRVSTTEQAMEGYSIGEQKERLEQYSNAMQWTITGEYIDPGYSGSNMNRPELNRLISEVKHYDVILVYKLDRLSRSQKDTMFLIEDVFLKNDIAFVSMNESFDTGTPFGRAAIGLLATFAQLERENIKERMSMGMKGRARKGYWKGTSRPPIGYDYSDGNLIINDYEAMQIQELFSITANGIPGMTYNVRNIGRYLSGKYSNKYGGWTDSSGITYTIQNKVYIGMVKFNDEYFPGQHQPIIDDLLFEKANDRLNTYLSTFGAHATYNKYMLSGITYCKLCGRPYYRRNSQVKKHGSKKEYGYYSCQGRKADVEIKCPSKIFRQDELEQAVIEQIESLKSINWTAQEKHEDTTALVQQLKQIDSRQERLIDLYSFGSIPKSQIDDKIRELNQEREKVKALLSSKNTLDTDEIINMASKIHDSDYVVKCDIVSILIKKVEVDGENIRVYWNF</sequence>
<keyword evidence="3" id="KW-0233">DNA recombination</keyword>
<keyword evidence="1" id="KW-0229">DNA integration</keyword>
<evidence type="ECO:0000259" key="6">
    <source>
        <dbReference type="PROSITE" id="PS51736"/>
    </source>
</evidence>
<keyword evidence="2" id="KW-0238">DNA-binding</keyword>
<dbReference type="Gene3D" id="3.40.50.1390">
    <property type="entry name" value="Resolvase, N-terminal catalytic domain"/>
    <property type="match status" value="1"/>
</dbReference>
<name>A0ABR7H1W1_9FIRM</name>
<dbReference type="SUPFAM" id="SSF53041">
    <property type="entry name" value="Resolvase-like"/>
    <property type="match status" value="1"/>
</dbReference>
<feature type="coiled-coil region" evidence="5">
    <location>
        <begin position="390"/>
        <end position="417"/>
    </location>
</feature>
<accession>A0ABR7H1W1</accession>
<dbReference type="PANTHER" id="PTHR30461">
    <property type="entry name" value="DNA-INVERTASE FROM LAMBDOID PROPHAGE"/>
    <property type="match status" value="1"/>
</dbReference>
<comment type="caution">
    <text evidence="8">The sequence shown here is derived from an EMBL/GenBank/DDBJ whole genome shotgun (WGS) entry which is preliminary data.</text>
</comment>
<dbReference type="InterPro" id="IPR038109">
    <property type="entry name" value="DNA_bind_recomb_sf"/>
</dbReference>
<gene>
    <name evidence="8" type="ORF">H8S75_04285</name>
</gene>
<dbReference type="EMBL" id="JACOPB010000001">
    <property type="protein sequence ID" value="MBC5707169.1"/>
    <property type="molecule type" value="Genomic_DNA"/>
</dbReference>
<dbReference type="CDD" id="cd03768">
    <property type="entry name" value="SR_ResInv"/>
    <property type="match status" value="1"/>
</dbReference>
<dbReference type="PROSITE" id="PS51736">
    <property type="entry name" value="RECOMBINASES_3"/>
    <property type="match status" value="1"/>
</dbReference>
<dbReference type="PROSITE" id="PS00397">
    <property type="entry name" value="RECOMBINASES_1"/>
    <property type="match status" value="1"/>
</dbReference>
<dbReference type="PROSITE" id="PS51737">
    <property type="entry name" value="RECOMBINASE_DNA_BIND"/>
    <property type="match status" value="1"/>
</dbReference>
<dbReference type="InterPro" id="IPR006118">
    <property type="entry name" value="Recombinase_CS"/>
</dbReference>
<organism evidence="8 9">
    <name type="scientific">Hungatella hominis</name>
    <dbReference type="NCBI Taxonomy" id="2763050"/>
    <lineage>
        <taxon>Bacteria</taxon>
        <taxon>Bacillati</taxon>
        <taxon>Bacillota</taxon>
        <taxon>Clostridia</taxon>
        <taxon>Lachnospirales</taxon>
        <taxon>Lachnospiraceae</taxon>
        <taxon>Hungatella</taxon>
    </lineage>
</organism>
<evidence type="ECO:0000313" key="9">
    <source>
        <dbReference type="Proteomes" id="UP000634672"/>
    </source>
</evidence>
<proteinExistence type="predicted"/>
<dbReference type="SMART" id="SM00857">
    <property type="entry name" value="Resolvase"/>
    <property type="match status" value="1"/>
</dbReference>
<feature type="domain" description="Resolvase/invertase-type recombinase catalytic" evidence="6">
    <location>
        <begin position="7"/>
        <end position="153"/>
    </location>
</feature>
<feature type="active site" description="O-(5'-phospho-DNA)-serine intermediate" evidence="4">
    <location>
        <position position="15"/>
    </location>
</feature>
<dbReference type="RefSeq" id="WP_187019560.1">
    <property type="nucleotide sequence ID" value="NZ_JACOPB010000001.1"/>
</dbReference>
<evidence type="ECO:0000256" key="1">
    <source>
        <dbReference type="ARBA" id="ARBA00022908"/>
    </source>
</evidence>
<protein>
    <submittedName>
        <fullName evidence="8">Recombinase family protein</fullName>
    </submittedName>
</protein>
<evidence type="ECO:0000259" key="7">
    <source>
        <dbReference type="PROSITE" id="PS51737"/>
    </source>
</evidence>
<evidence type="ECO:0000256" key="5">
    <source>
        <dbReference type="SAM" id="Coils"/>
    </source>
</evidence>
<dbReference type="Pfam" id="PF07508">
    <property type="entry name" value="Recombinase"/>
    <property type="match status" value="1"/>
</dbReference>
<dbReference type="Pfam" id="PF13408">
    <property type="entry name" value="Zn_ribbon_recom"/>
    <property type="match status" value="1"/>
</dbReference>